<evidence type="ECO:0000259" key="8">
    <source>
        <dbReference type="Pfam" id="PF07715"/>
    </source>
</evidence>
<evidence type="ECO:0000313" key="11">
    <source>
        <dbReference type="Proteomes" id="UP000824755"/>
    </source>
</evidence>
<evidence type="ECO:0000256" key="6">
    <source>
        <dbReference type="ARBA" id="ARBA00023237"/>
    </source>
</evidence>
<feature type="domain" description="TonB-dependent receptor plug" evidence="8">
    <location>
        <begin position="124"/>
        <end position="224"/>
    </location>
</feature>
<feature type="signal peptide" evidence="7">
    <location>
        <begin position="1"/>
        <end position="26"/>
    </location>
</feature>
<evidence type="ECO:0000256" key="4">
    <source>
        <dbReference type="ARBA" id="ARBA00022692"/>
    </source>
</evidence>
<dbReference type="Pfam" id="PF25183">
    <property type="entry name" value="OMP_b-brl_4"/>
    <property type="match status" value="2"/>
</dbReference>
<feature type="domain" description="TonB-dependent transporter Oar-like beta-barrel" evidence="9">
    <location>
        <begin position="322"/>
        <end position="574"/>
    </location>
</feature>
<dbReference type="Gene3D" id="2.170.130.10">
    <property type="entry name" value="TonB-dependent receptor, plug domain"/>
    <property type="match status" value="1"/>
</dbReference>
<keyword evidence="7" id="KW-0732">Signal</keyword>
<evidence type="ECO:0000256" key="7">
    <source>
        <dbReference type="SAM" id="SignalP"/>
    </source>
</evidence>
<comment type="subcellular location">
    <subcellularLocation>
        <location evidence="1">Cell outer membrane</location>
        <topology evidence="1">Multi-pass membrane protein</topology>
    </subcellularLocation>
</comment>
<reference evidence="10 11" key="1">
    <citation type="submission" date="2021-08" db="EMBL/GenBank/DDBJ databases">
        <title>Lysobacter sp. strain CJ11 Genome sequencing and assembly.</title>
        <authorList>
            <person name="Kim I."/>
        </authorList>
    </citation>
    <scope>NUCLEOTIDE SEQUENCE [LARGE SCALE GENOMIC DNA]</scope>
    <source>
        <strain evidence="10 11">CJ11</strain>
    </source>
</reference>
<keyword evidence="11" id="KW-1185">Reference proteome</keyword>
<dbReference type="Pfam" id="PF07715">
    <property type="entry name" value="Plug"/>
    <property type="match status" value="1"/>
</dbReference>
<evidence type="ECO:0000256" key="5">
    <source>
        <dbReference type="ARBA" id="ARBA00023136"/>
    </source>
</evidence>
<feature type="chain" id="PRO_5047231792" evidence="7">
    <location>
        <begin position="27"/>
        <end position="999"/>
    </location>
</feature>
<evidence type="ECO:0000256" key="1">
    <source>
        <dbReference type="ARBA" id="ARBA00004571"/>
    </source>
</evidence>
<name>A0ABX8WRH2_9GAMM</name>
<dbReference type="PANTHER" id="PTHR30069:SF46">
    <property type="entry name" value="OAR PROTEIN"/>
    <property type="match status" value="1"/>
</dbReference>
<keyword evidence="2" id="KW-0813">Transport</keyword>
<dbReference type="InterPro" id="IPR012910">
    <property type="entry name" value="Plug_dom"/>
</dbReference>
<sequence>MKLNMHLKRSALSVALTLCFAGTLQAQSAVGSVFGQTAANGTVTIENLGTGTKRDINAAADGRFTFSQLAPGNYRVTSNGVTRDVSVKVGTGTQVSFAQASGTFDAITVSADAVRINPIDVSSVESTSVFSAEAINKLPVGREISSVALLAPGTVRGDSGLGSGNLAAFSGASVAENGYYINGFDVTNMRNQLSYADLPFDAIAEEQVKTGGYGAEYGRSLGGVISLVTKRGSNQWKGGATMVYSPSWGREKGRDVDNANADEVATGVKYLAYRSDNRANSWTADIWGAGPIIKDKLFAFVMLQGGRSTSDSYGRTTSNHIEDSSPSGLVKLDWNITDSHILEFTGIYNRNKYNLVEYQNPAGANYTGQHGTVTADRDIENGGKIGILKYTGYFTDNFTLSAQAGWLRSVSGYATPESLPGGNCPRAFDSRANPNTTTYIGCWNQSQTFIRDTKAGPDQDTRRAFRIDGEWVLGDHTLRFGVDDEKYTSTHAGQVYTGGEYWRHYRTGATSRTVNGVVVAPNTNYARRWDSRTTTGSYDVKNSAYYLEDSWKVTDSLLLYIGLRNEAFSNFNSDGEKFIEAKDLVAPRLGFSWDVMGDSTFKVFGNAGRYYIPIATNTNIRASGGEVLIEDFYYTTGVDTATGLPTAVGAHFGPTNVNGSLAAPDPRTLTVTDLKPMYQDEFILGFQKQLNNNWTMGVKGIYREIKSGMDDFCSHQGFVDWARDKGYTNFDYTEMAGCITINPGRDIQLAIDVDGSGNPTVQTVPARYFNLPEYRRHYKGLEFSFERSANDGFYFNGSYTYSMSKGNAEGLVNSTLEQEDPGATQDFDNFLFEDGAFGYLPNDRRHVLKLFGSMKVGQDWNVGLNMLIQSGRPVNCQGYIPLTDPRLGVDRSGLAAYGPSSFYCLAPNGSRYLSNRGAYGRTPWLKTLNLGVSYIPSWADKKLSFKLDVFNLLNSNGVTEYWETTARGSSASPVYDNNFLHPVNYQAPRSLRFMASYEF</sequence>
<keyword evidence="4" id="KW-0812">Transmembrane</keyword>
<keyword evidence="3" id="KW-1134">Transmembrane beta strand</keyword>
<dbReference type="Gene3D" id="2.40.170.20">
    <property type="entry name" value="TonB-dependent receptor, beta-barrel domain"/>
    <property type="match status" value="1"/>
</dbReference>
<evidence type="ECO:0000259" key="9">
    <source>
        <dbReference type="Pfam" id="PF25183"/>
    </source>
</evidence>
<dbReference type="InterPro" id="IPR036942">
    <property type="entry name" value="Beta-barrel_TonB_sf"/>
</dbReference>
<keyword evidence="6" id="KW-0998">Cell outer membrane</keyword>
<dbReference type="RefSeq" id="WP_220380253.1">
    <property type="nucleotide sequence ID" value="NZ_CP080544.1"/>
</dbReference>
<protein>
    <submittedName>
        <fullName evidence="10">TonB-dependent receptor</fullName>
    </submittedName>
</protein>
<dbReference type="EMBL" id="CP080544">
    <property type="protein sequence ID" value="QYR53437.1"/>
    <property type="molecule type" value="Genomic_DNA"/>
</dbReference>
<organism evidence="10 11">
    <name type="scientific">Lysobacter soyae</name>
    <dbReference type="NCBI Taxonomy" id="2764185"/>
    <lineage>
        <taxon>Bacteria</taxon>
        <taxon>Pseudomonadati</taxon>
        <taxon>Pseudomonadota</taxon>
        <taxon>Gammaproteobacteria</taxon>
        <taxon>Lysobacterales</taxon>
        <taxon>Lysobacteraceae</taxon>
        <taxon>Lysobacter</taxon>
    </lineage>
</organism>
<evidence type="ECO:0000256" key="3">
    <source>
        <dbReference type="ARBA" id="ARBA00022452"/>
    </source>
</evidence>
<evidence type="ECO:0000313" key="10">
    <source>
        <dbReference type="EMBL" id="QYR53437.1"/>
    </source>
</evidence>
<dbReference type="InterPro" id="IPR039426">
    <property type="entry name" value="TonB-dep_rcpt-like"/>
</dbReference>
<dbReference type="SUPFAM" id="SSF56935">
    <property type="entry name" value="Porins"/>
    <property type="match status" value="1"/>
</dbReference>
<accession>A0ABX8WRH2</accession>
<feature type="domain" description="TonB-dependent transporter Oar-like beta-barrel" evidence="9">
    <location>
        <begin position="582"/>
        <end position="955"/>
    </location>
</feature>
<gene>
    <name evidence="10" type="ORF">H8L67_02705</name>
</gene>
<dbReference type="InterPro" id="IPR037066">
    <property type="entry name" value="Plug_dom_sf"/>
</dbReference>
<dbReference type="PANTHER" id="PTHR30069">
    <property type="entry name" value="TONB-DEPENDENT OUTER MEMBRANE RECEPTOR"/>
    <property type="match status" value="1"/>
</dbReference>
<dbReference type="Proteomes" id="UP000824755">
    <property type="component" value="Chromosome"/>
</dbReference>
<proteinExistence type="predicted"/>
<keyword evidence="5" id="KW-0472">Membrane</keyword>
<dbReference type="InterPro" id="IPR057601">
    <property type="entry name" value="Oar-like_b-barrel"/>
</dbReference>
<keyword evidence="10" id="KW-0675">Receptor</keyword>
<evidence type="ECO:0000256" key="2">
    <source>
        <dbReference type="ARBA" id="ARBA00022448"/>
    </source>
</evidence>